<dbReference type="Pfam" id="PF02518">
    <property type="entry name" value="HATPase_c"/>
    <property type="match status" value="1"/>
</dbReference>
<dbReference type="AlphaFoldDB" id="A0A1I0PVF5"/>
<dbReference type="Proteomes" id="UP000199650">
    <property type="component" value="Unassembled WGS sequence"/>
</dbReference>
<dbReference type="InterPro" id="IPR013656">
    <property type="entry name" value="PAS_4"/>
</dbReference>
<dbReference type="EMBL" id="FOJB01000001">
    <property type="protein sequence ID" value="SEW18484.1"/>
    <property type="molecule type" value="Genomic_DNA"/>
</dbReference>
<evidence type="ECO:0000256" key="4">
    <source>
        <dbReference type="PROSITE-ProRule" id="PRU00169"/>
    </source>
</evidence>
<evidence type="ECO:0000256" key="1">
    <source>
        <dbReference type="ARBA" id="ARBA00000085"/>
    </source>
</evidence>
<feature type="domain" description="Response regulatory" evidence="7">
    <location>
        <begin position="721"/>
        <end position="837"/>
    </location>
</feature>
<dbReference type="FunFam" id="1.10.287.130:FF:000037">
    <property type="entry name" value="Hybrid sensor histidine kinase/response regulator"/>
    <property type="match status" value="1"/>
</dbReference>
<dbReference type="Gene3D" id="3.30.450.20">
    <property type="entry name" value="PAS domain"/>
    <property type="match status" value="1"/>
</dbReference>
<dbReference type="Pfam" id="PF00512">
    <property type="entry name" value="HisKA"/>
    <property type="match status" value="1"/>
</dbReference>
<dbReference type="InterPro" id="IPR036097">
    <property type="entry name" value="HisK_dim/P_sf"/>
</dbReference>
<feature type="transmembrane region" description="Helical" evidence="5">
    <location>
        <begin position="21"/>
        <end position="40"/>
    </location>
</feature>
<evidence type="ECO:0000256" key="3">
    <source>
        <dbReference type="ARBA" id="ARBA00022553"/>
    </source>
</evidence>
<dbReference type="Gene3D" id="1.10.287.130">
    <property type="match status" value="1"/>
</dbReference>
<evidence type="ECO:0000259" key="6">
    <source>
        <dbReference type="PROSITE" id="PS50109"/>
    </source>
</evidence>
<feature type="modified residue" description="4-aspartylphosphate" evidence="4">
    <location>
        <position position="772"/>
    </location>
</feature>
<dbReference type="PROSITE" id="PS50110">
    <property type="entry name" value="RESPONSE_REGULATORY"/>
    <property type="match status" value="1"/>
</dbReference>
<keyword evidence="8" id="KW-0418">Kinase</keyword>
<dbReference type="Gene3D" id="3.40.50.2300">
    <property type="match status" value="1"/>
</dbReference>
<gene>
    <name evidence="8" type="ORF">SAMN05444851_1953</name>
</gene>
<keyword evidence="3 4" id="KW-0597">Phosphoprotein</keyword>
<dbReference type="SMART" id="SM00387">
    <property type="entry name" value="HATPase_c"/>
    <property type="match status" value="1"/>
</dbReference>
<dbReference type="PANTHER" id="PTHR43065:SF42">
    <property type="entry name" value="TWO-COMPONENT SENSOR PPRA"/>
    <property type="match status" value="1"/>
</dbReference>
<dbReference type="SMART" id="SM00448">
    <property type="entry name" value="REC"/>
    <property type="match status" value="1"/>
</dbReference>
<evidence type="ECO:0000256" key="5">
    <source>
        <dbReference type="SAM" id="Phobius"/>
    </source>
</evidence>
<sequence>MSYADLSSNPLTEIALRLSQRVGYLLSLAVLSVGAAWFVSLPVAGLTLLLIGLTFLSLALTVTVLTAHHHRQQRTMFRTVKRFADRDGAATFATDADGMIRYQNVAATAAFGQQLGATLASTVNDMFAAPASVLFRLQNKAQAKGAACEDVVLRRGHVRLSVHTLAGSGFLWRLEEFGERGQGGRTGEHISLPMMIVSKSGTILFMNESARRLLGGRETTLDRVFTELPLKAGAVMQVSAKNGPVPAFVCELEISAGRREIYLLPPPAGPAITNEEWAFIESLPVPLIKLDTTGAIIMANRRARGLLGDENAIGTQLADQVEGLGRPVSEWLREAHAGRHLGRAEVVRAVKPDEDVFLQISLGQVADEAGRALVAVLQDATELKTLEAQFVQSQKMEAIGQLAGGVAHDFNNLLTAISGHCDLLLLGRDENDPEYSDLSQIHQNANRAAALVRQLLAFSRKQTLCPEKLALTESLSDLTHLLNRLVGEKVSLDLDHDRNLMPIRADRRQLDQVIMNLVVNARDAMQDGGEIRVETRNVTVEQAMHRDRATVPAGDYVTIRVIDQGTGIPADKLSKIFEPFFTTKGAGKGTGLGLSMAYGIVKQMGGFIFVDSIPGAGSTFTLYFPVCQESDEQDVPGEEVSADQVDAIDDQGDDQIQATLDALTVDDQIVLAAETVTLKGPIRPSQASDGFLGQSIKQPPTPVTASIPKPTHDLDDVKDNIVLLVEDEAPVRAFASRALRMRGFTVLEAENAEEALKTLEDTTLSVDVFVTDVIMPGMDGPTWVAKALEDRPGVKVVFVSGYAEDSVSEHQSRIPNSVFLPKPFSLTDLTATVQRQLH</sequence>
<dbReference type="InterPro" id="IPR035965">
    <property type="entry name" value="PAS-like_dom_sf"/>
</dbReference>
<dbReference type="SUPFAM" id="SSF52172">
    <property type="entry name" value="CheY-like"/>
    <property type="match status" value="1"/>
</dbReference>
<comment type="catalytic activity">
    <reaction evidence="1">
        <text>ATP + protein L-histidine = ADP + protein N-phospho-L-histidine.</text>
        <dbReference type="EC" id="2.7.13.3"/>
    </reaction>
</comment>
<dbReference type="SMART" id="SM00388">
    <property type="entry name" value="HisKA"/>
    <property type="match status" value="1"/>
</dbReference>
<evidence type="ECO:0000313" key="8">
    <source>
        <dbReference type="EMBL" id="SEW18484.1"/>
    </source>
</evidence>
<dbReference type="CDD" id="cd00130">
    <property type="entry name" value="PAS"/>
    <property type="match status" value="1"/>
</dbReference>
<name>A0A1I0PVF5_9RHOB</name>
<dbReference type="InterPro" id="IPR001789">
    <property type="entry name" value="Sig_transdc_resp-reg_receiver"/>
</dbReference>
<dbReference type="Pfam" id="PF00072">
    <property type="entry name" value="Response_reg"/>
    <property type="match status" value="1"/>
</dbReference>
<evidence type="ECO:0000259" key="7">
    <source>
        <dbReference type="PROSITE" id="PS50110"/>
    </source>
</evidence>
<dbReference type="Gene3D" id="3.30.565.10">
    <property type="entry name" value="Histidine kinase-like ATPase, C-terminal domain"/>
    <property type="match status" value="1"/>
</dbReference>
<dbReference type="InterPro" id="IPR004358">
    <property type="entry name" value="Sig_transdc_His_kin-like_C"/>
</dbReference>
<proteinExistence type="predicted"/>
<dbReference type="STRING" id="1173584.SAMN05444851_1953"/>
<keyword evidence="9" id="KW-1185">Reference proteome</keyword>
<dbReference type="SUPFAM" id="SSF55874">
    <property type="entry name" value="ATPase domain of HSP90 chaperone/DNA topoisomerase II/histidine kinase"/>
    <property type="match status" value="1"/>
</dbReference>
<feature type="transmembrane region" description="Helical" evidence="5">
    <location>
        <begin position="46"/>
        <end position="68"/>
    </location>
</feature>
<dbReference type="InterPro" id="IPR036890">
    <property type="entry name" value="HATPase_C_sf"/>
</dbReference>
<dbReference type="SUPFAM" id="SSF47384">
    <property type="entry name" value="Homodimeric domain of signal transducing histidine kinase"/>
    <property type="match status" value="1"/>
</dbReference>
<dbReference type="Pfam" id="PF08448">
    <property type="entry name" value="PAS_4"/>
    <property type="match status" value="1"/>
</dbReference>
<accession>A0A1I0PVF5</accession>
<keyword evidence="5" id="KW-0812">Transmembrane</keyword>
<dbReference type="PRINTS" id="PR00344">
    <property type="entry name" value="BCTRLSENSOR"/>
</dbReference>
<dbReference type="RefSeq" id="WP_245744703.1">
    <property type="nucleotide sequence ID" value="NZ_FOJB01000001.1"/>
</dbReference>
<dbReference type="EC" id="2.7.13.3" evidence="2"/>
<keyword evidence="5" id="KW-0472">Membrane</keyword>
<evidence type="ECO:0000313" key="9">
    <source>
        <dbReference type="Proteomes" id="UP000199650"/>
    </source>
</evidence>
<dbReference type="InterPro" id="IPR003661">
    <property type="entry name" value="HisK_dim/P_dom"/>
</dbReference>
<organism evidence="8 9">
    <name type="scientific">Aliiroseovarius sediminilitoris</name>
    <dbReference type="NCBI Taxonomy" id="1173584"/>
    <lineage>
        <taxon>Bacteria</taxon>
        <taxon>Pseudomonadati</taxon>
        <taxon>Pseudomonadota</taxon>
        <taxon>Alphaproteobacteria</taxon>
        <taxon>Rhodobacterales</taxon>
        <taxon>Paracoccaceae</taxon>
        <taxon>Aliiroseovarius</taxon>
    </lineage>
</organism>
<dbReference type="SMART" id="SM00091">
    <property type="entry name" value="PAS"/>
    <property type="match status" value="2"/>
</dbReference>
<dbReference type="InterPro" id="IPR003594">
    <property type="entry name" value="HATPase_dom"/>
</dbReference>
<dbReference type="SUPFAM" id="SSF55785">
    <property type="entry name" value="PYP-like sensor domain (PAS domain)"/>
    <property type="match status" value="1"/>
</dbReference>
<evidence type="ECO:0000256" key="2">
    <source>
        <dbReference type="ARBA" id="ARBA00012438"/>
    </source>
</evidence>
<dbReference type="GO" id="GO:0000155">
    <property type="term" value="F:phosphorelay sensor kinase activity"/>
    <property type="evidence" value="ECO:0007669"/>
    <property type="project" value="InterPro"/>
</dbReference>
<dbReference type="InterPro" id="IPR011006">
    <property type="entry name" value="CheY-like_superfamily"/>
</dbReference>
<feature type="domain" description="Histidine kinase" evidence="6">
    <location>
        <begin position="405"/>
        <end position="628"/>
    </location>
</feature>
<protein>
    <recommendedName>
        <fullName evidence="2">histidine kinase</fullName>
        <ecNumber evidence="2">2.7.13.3</ecNumber>
    </recommendedName>
</protein>
<keyword evidence="8" id="KW-0808">Transferase</keyword>
<keyword evidence="5" id="KW-1133">Transmembrane helix</keyword>
<dbReference type="PROSITE" id="PS50109">
    <property type="entry name" value="HIS_KIN"/>
    <property type="match status" value="1"/>
</dbReference>
<dbReference type="PANTHER" id="PTHR43065">
    <property type="entry name" value="SENSOR HISTIDINE KINASE"/>
    <property type="match status" value="1"/>
</dbReference>
<dbReference type="CDD" id="cd00082">
    <property type="entry name" value="HisKA"/>
    <property type="match status" value="1"/>
</dbReference>
<dbReference type="InterPro" id="IPR000014">
    <property type="entry name" value="PAS"/>
</dbReference>
<reference evidence="8 9" key="1">
    <citation type="submission" date="2016-10" db="EMBL/GenBank/DDBJ databases">
        <authorList>
            <person name="de Groot N.N."/>
        </authorList>
    </citation>
    <scope>NUCLEOTIDE SEQUENCE [LARGE SCALE GENOMIC DNA]</scope>
    <source>
        <strain evidence="8 9">DSM 29439</strain>
    </source>
</reference>
<dbReference type="InterPro" id="IPR005467">
    <property type="entry name" value="His_kinase_dom"/>
</dbReference>